<keyword evidence="1" id="KW-0677">Repeat</keyword>
<reference evidence="3" key="2">
    <citation type="submission" date="2025-08" db="UniProtKB">
        <authorList>
            <consortium name="Ensembl"/>
        </authorList>
    </citation>
    <scope>IDENTIFICATION</scope>
</reference>
<dbReference type="SUPFAM" id="SSF50985">
    <property type="entry name" value="RCC1/BLIP-II"/>
    <property type="match status" value="1"/>
</dbReference>
<evidence type="ECO:0000256" key="2">
    <source>
        <dbReference type="PROSITE-ProRule" id="PRU00235"/>
    </source>
</evidence>
<evidence type="ECO:0000313" key="3">
    <source>
        <dbReference type="Ensembl" id="ENSCHIP00010012947.1"/>
    </source>
</evidence>
<reference evidence="3" key="1">
    <citation type="submission" date="2019-03" db="EMBL/GenBank/DDBJ databases">
        <title>Genome sequencing and reference-guided assembly of Black Bengal Goat (Capra hircus).</title>
        <authorList>
            <person name="Siddiki A.Z."/>
            <person name="Baten A."/>
            <person name="Billah M."/>
            <person name="Alam M.A.U."/>
            <person name="Shawrob K.S.M."/>
            <person name="Saha S."/>
            <person name="Chowdhury M."/>
            <person name="Rahman A.H."/>
            <person name="Stear M."/>
            <person name="Miah G."/>
            <person name="Das G.B."/>
            <person name="Hossain M.M."/>
            <person name="Kumkum M."/>
            <person name="Islam M.S."/>
            <person name="Mollah A.M."/>
            <person name="Ahsan A."/>
            <person name="Tusar F."/>
            <person name="Khan M.K.I."/>
        </authorList>
    </citation>
    <scope>NUCLEOTIDE SEQUENCE [LARGE SCALE GENOMIC DNA]</scope>
</reference>
<sequence>QFKYLYFFAENGQVLSCGSNSFGQLGVPHGPRRCVIPQAIELLREKVVSIAAGLRHALAATGDHFAIIFLMGI</sequence>
<dbReference type="Ensembl" id="ENSCHIT00010018351.1">
    <property type="protein sequence ID" value="ENSCHIP00010012947.1"/>
    <property type="gene ID" value="ENSCHIG00010009621.1"/>
</dbReference>
<protein>
    <submittedName>
        <fullName evidence="3">Uncharacterized protein</fullName>
    </submittedName>
</protein>
<proteinExistence type="predicted"/>
<accession>A0A8C2P0H2</accession>
<dbReference type="InterPro" id="IPR051625">
    <property type="entry name" value="Signaling_Regulatory_Domain"/>
</dbReference>
<dbReference type="PANTHER" id="PTHR22872:SF2">
    <property type="entry name" value="INHIBITOR OF BRUTON TYROSINE KINASE"/>
    <property type="match status" value="1"/>
</dbReference>
<dbReference type="PANTHER" id="PTHR22872">
    <property type="entry name" value="BTK-BINDING PROTEIN-RELATED"/>
    <property type="match status" value="1"/>
</dbReference>
<organism evidence="3">
    <name type="scientific">Capra hircus</name>
    <name type="common">Goat</name>
    <dbReference type="NCBI Taxonomy" id="9925"/>
    <lineage>
        <taxon>Eukaryota</taxon>
        <taxon>Metazoa</taxon>
        <taxon>Chordata</taxon>
        <taxon>Craniata</taxon>
        <taxon>Vertebrata</taxon>
        <taxon>Euteleostomi</taxon>
        <taxon>Mammalia</taxon>
        <taxon>Eutheria</taxon>
        <taxon>Laurasiatheria</taxon>
        <taxon>Artiodactyla</taxon>
        <taxon>Ruminantia</taxon>
        <taxon>Pecora</taxon>
        <taxon>Bovidae</taxon>
        <taxon>Caprinae</taxon>
        <taxon>Capra</taxon>
    </lineage>
</organism>
<dbReference type="InterPro" id="IPR009091">
    <property type="entry name" value="RCC1/BLIP-II"/>
</dbReference>
<feature type="repeat" description="RCC1" evidence="2">
    <location>
        <begin position="12"/>
        <end position="63"/>
    </location>
</feature>
<dbReference type="Pfam" id="PF00415">
    <property type="entry name" value="RCC1"/>
    <property type="match status" value="1"/>
</dbReference>
<evidence type="ECO:0000256" key="1">
    <source>
        <dbReference type="ARBA" id="ARBA00022737"/>
    </source>
</evidence>
<name>A0A8C2P0H2_CAPHI</name>
<dbReference type="InterPro" id="IPR000408">
    <property type="entry name" value="Reg_chr_condens"/>
</dbReference>
<dbReference type="AlphaFoldDB" id="A0A8C2P0H2"/>
<dbReference type="PROSITE" id="PS50012">
    <property type="entry name" value="RCC1_3"/>
    <property type="match status" value="1"/>
</dbReference>
<dbReference type="Gene3D" id="2.130.10.30">
    <property type="entry name" value="Regulator of chromosome condensation 1/beta-lactamase-inhibitor protein II"/>
    <property type="match status" value="1"/>
</dbReference>